<evidence type="ECO:0000313" key="2">
    <source>
        <dbReference type="EMBL" id="MCH4292991.1"/>
    </source>
</evidence>
<comment type="caution">
    <text evidence="2">The sequence shown here is derived from an EMBL/GenBank/DDBJ whole genome shotgun (WGS) entry which is preliminary data.</text>
</comment>
<organism evidence="2 3">
    <name type="scientific">Shewanella zhuhaiensis</name>
    <dbReference type="NCBI Taxonomy" id="2919576"/>
    <lineage>
        <taxon>Bacteria</taxon>
        <taxon>Pseudomonadati</taxon>
        <taxon>Pseudomonadota</taxon>
        <taxon>Gammaproteobacteria</taxon>
        <taxon>Alteromonadales</taxon>
        <taxon>Shewanellaceae</taxon>
        <taxon>Shewanella</taxon>
    </lineage>
</organism>
<dbReference type="Gene3D" id="3.40.50.1820">
    <property type="entry name" value="alpha/beta hydrolase"/>
    <property type="match status" value="1"/>
</dbReference>
<dbReference type="InterPro" id="IPR002925">
    <property type="entry name" value="Dienelactn_hydro"/>
</dbReference>
<dbReference type="PANTHER" id="PTHR47562">
    <property type="match status" value="1"/>
</dbReference>
<keyword evidence="2" id="KW-0378">Hydrolase</keyword>
<reference evidence="2 3" key="1">
    <citation type="submission" date="2022-02" db="EMBL/GenBank/DDBJ databases">
        <title>The genome sequence of Shewanella sp. 3B26.</title>
        <authorList>
            <person name="Du J."/>
        </authorList>
    </citation>
    <scope>NUCLEOTIDE SEQUENCE [LARGE SCALE GENOMIC DNA]</scope>
    <source>
        <strain evidence="2 3">3B26</strain>
    </source>
</reference>
<dbReference type="PANTHER" id="PTHR47562:SF2">
    <property type="entry name" value="CARBOXYMETHYLENEBUTENOLIDASE-RELATED"/>
    <property type="match status" value="1"/>
</dbReference>
<sequence>MRVLSELYTLTTATGPMQTRVYRPVAEGSFPAIIFYSEIFQETAPIGRMATVLAGHGFAVLVPEIFHELNPAGTVLGYDDVGKDKGNSDKATKPLENHDSDTVAMVDFARSQPWCRGKVGAMGVCIGGHLAYRAAVNPDVAAAFCLYATDIHSGTIPSQTGNDSLSRTRDIRGELYMVFGKQDPHVPAEGRRRIQQNLEDCQSRYTWLEVNGEHAFMRDGDARHDPALALEMYQKAIALFKNTL</sequence>
<gene>
    <name evidence="2" type="ORF">MJ923_01570</name>
</gene>
<dbReference type="Proteomes" id="UP001297581">
    <property type="component" value="Unassembled WGS sequence"/>
</dbReference>
<evidence type="ECO:0000259" key="1">
    <source>
        <dbReference type="Pfam" id="PF01738"/>
    </source>
</evidence>
<evidence type="ECO:0000313" key="3">
    <source>
        <dbReference type="Proteomes" id="UP001297581"/>
    </source>
</evidence>
<name>A0AAJ1BDZ1_9GAMM</name>
<dbReference type="GO" id="GO:0016787">
    <property type="term" value="F:hydrolase activity"/>
    <property type="evidence" value="ECO:0007669"/>
    <property type="project" value="UniProtKB-KW"/>
</dbReference>
<keyword evidence="3" id="KW-1185">Reference proteome</keyword>
<dbReference type="SUPFAM" id="SSF53474">
    <property type="entry name" value="alpha/beta-Hydrolases"/>
    <property type="match status" value="1"/>
</dbReference>
<protein>
    <submittedName>
        <fullName evidence="2">Dienelactone hydrolase family protein</fullName>
    </submittedName>
</protein>
<accession>A0AAJ1BDZ1</accession>
<dbReference type="Pfam" id="PF01738">
    <property type="entry name" value="DLH"/>
    <property type="match status" value="1"/>
</dbReference>
<dbReference type="RefSeq" id="WP_240589616.1">
    <property type="nucleotide sequence ID" value="NZ_JAKUDL010000001.1"/>
</dbReference>
<feature type="domain" description="Dienelactone hydrolase" evidence="1">
    <location>
        <begin position="18"/>
        <end position="243"/>
    </location>
</feature>
<dbReference type="AlphaFoldDB" id="A0AAJ1BDZ1"/>
<dbReference type="EMBL" id="JAKUDL010000001">
    <property type="protein sequence ID" value="MCH4292991.1"/>
    <property type="molecule type" value="Genomic_DNA"/>
</dbReference>
<proteinExistence type="predicted"/>
<dbReference type="InterPro" id="IPR029058">
    <property type="entry name" value="AB_hydrolase_fold"/>
</dbReference>